<dbReference type="EMBL" id="JAAALK010000290">
    <property type="protein sequence ID" value="KAG8047431.1"/>
    <property type="molecule type" value="Genomic_DNA"/>
</dbReference>
<accession>A0A8J5V4U0</accession>
<dbReference type="AlphaFoldDB" id="A0A8J5V4U0"/>
<dbReference type="Proteomes" id="UP000729402">
    <property type="component" value="Unassembled WGS sequence"/>
</dbReference>
<proteinExistence type="predicted"/>
<evidence type="ECO:0000313" key="1">
    <source>
        <dbReference type="EMBL" id="KAG8047431.1"/>
    </source>
</evidence>
<gene>
    <name evidence="1" type="ORF">GUJ93_ZPchr0008g12641</name>
</gene>
<keyword evidence="2" id="KW-1185">Reference proteome</keyword>
<evidence type="ECO:0000313" key="2">
    <source>
        <dbReference type="Proteomes" id="UP000729402"/>
    </source>
</evidence>
<sequence length="79" mass="8806">MPLGIEQKKMLKSSAPNWRSALLIMEAQLDNTTAMEDRSVSLSKLVLAERYEAMARAVKAEAKAVDLKKKIKVAEEVMT</sequence>
<protein>
    <submittedName>
        <fullName evidence="1">Uncharacterized protein</fullName>
    </submittedName>
</protein>
<name>A0A8J5V4U0_ZIZPA</name>
<reference evidence="1" key="1">
    <citation type="journal article" date="2021" name="bioRxiv">
        <title>Whole Genome Assembly and Annotation of Northern Wild Rice, Zizania palustris L., Supports a Whole Genome Duplication in the Zizania Genus.</title>
        <authorList>
            <person name="Haas M."/>
            <person name="Kono T."/>
            <person name="Macchietto M."/>
            <person name="Millas R."/>
            <person name="McGilp L."/>
            <person name="Shao M."/>
            <person name="Duquette J."/>
            <person name="Hirsch C.N."/>
            <person name="Kimball J."/>
        </authorList>
    </citation>
    <scope>NUCLEOTIDE SEQUENCE</scope>
    <source>
        <tissue evidence="1">Fresh leaf tissue</tissue>
    </source>
</reference>
<comment type="caution">
    <text evidence="1">The sequence shown here is derived from an EMBL/GenBank/DDBJ whole genome shotgun (WGS) entry which is preliminary data.</text>
</comment>
<reference evidence="1" key="2">
    <citation type="submission" date="2021-02" db="EMBL/GenBank/DDBJ databases">
        <authorList>
            <person name="Kimball J.A."/>
            <person name="Haas M.W."/>
            <person name="Macchietto M."/>
            <person name="Kono T."/>
            <person name="Duquette J."/>
            <person name="Shao M."/>
        </authorList>
    </citation>
    <scope>NUCLEOTIDE SEQUENCE</scope>
    <source>
        <tissue evidence="1">Fresh leaf tissue</tissue>
    </source>
</reference>
<organism evidence="1 2">
    <name type="scientific">Zizania palustris</name>
    <name type="common">Northern wild rice</name>
    <dbReference type="NCBI Taxonomy" id="103762"/>
    <lineage>
        <taxon>Eukaryota</taxon>
        <taxon>Viridiplantae</taxon>
        <taxon>Streptophyta</taxon>
        <taxon>Embryophyta</taxon>
        <taxon>Tracheophyta</taxon>
        <taxon>Spermatophyta</taxon>
        <taxon>Magnoliopsida</taxon>
        <taxon>Liliopsida</taxon>
        <taxon>Poales</taxon>
        <taxon>Poaceae</taxon>
        <taxon>BOP clade</taxon>
        <taxon>Oryzoideae</taxon>
        <taxon>Oryzeae</taxon>
        <taxon>Zizaniinae</taxon>
        <taxon>Zizania</taxon>
    </lineage>
</organism>